<dbReference type="AlphaFoldDB" id="A0A9W4MB20"/>
<evidence type="ECO:0000313" key="2">
    <source>
        <dbReference type="EMBL" id="CAG7645608.1"/>
    </source>
</evidence>
<sequence>MAHSAGSRPGPNQWIKDHLDALIDAQLLPEPPLRVPERRARRAARGRVPAVAPDAASARRP</sequence>
<evidence type="ECO:0000313" key="3">
    <source>
        <dbReference type="Proteomes" id="UP001153328"/>
    </source>
</evidence>
<dbReference type="EMBL" id="CAJVAX010000018">
    <property type="protein sequence ID" value="CAG7645608.1"/>
    <property type="molecule type" value="Genomic_DNA"/>
</dbReference>
<reference evidence="2" key="1">
    <citation type="submission" date="2021-06" db="EMBL/GenBank/DDBJ databases">
        <authorList>
            <person name="Arsene-Ploetze F."/>
        </authorList>
    </citation>
    <scope>NUCLEOTIDE SEQUENCE</scope>
    <source>
        <strain evidence="2">SBRY1</strain>
    </source>
</reference>
<dbReference type="Proteomes" id="UP001153328">
    <property type="component" value="Unassembled WGS sequence"/>
</dbReference>
<feature type="region of interest" description="Disordered" evidence="1">
    <location>
        <begin position="33"/>
        <end position="61"/>
    </location>
</feature>
<protein>
    <submittedName>
        <fullName evidence="2">Uncharacterized protein</fullName>
    </submittedName>
</protein>
<keyword evidence="3" id="KW-1185">Reference proteome</keyword>
<comment type="caution">
    <text evidence="2">The sequence shown here is derived from an EMBL/GenBank/DDBJ whole genome shotgun (WGS) entry which is preliminary data.</text>
</comment>
<proteinExistence type="predicted"/>
<accession>A0A9W4MB20</accession>
<name>A0A9W4MB20_9ACTN</name>
<evidence type="ECO:0000256" key="1">
    <source>
        <dbReference type="SAM" id="MobiDB-lite"/>
    </source>
</evidence>
<feature type="compositionally biased region" description="Low complexity" evidence="1">
    <location>
        <begin position="46"/>
        <end position="61"/>
    </location>
</feature>
<gene>
    <name evidence="2" type="ORF">SBRY_40201</name>
</gene>
<organism evidence="2 3">
    <name type="scientific">Actinacidiphila bryophytorum</name>
    <dbReference type="NCBI Taxonomy" id="1436133"/>
    <lineage>
        <taxon>Bacteria</taxon>
        <taxon>Bacillati</taxon>
        <taxon>Actinomycetota</taxon>
        <taxon>Actinomycetes</taxon>
        <taxon>Kitasatosporales</taxon>
        <taxon>Streptomycetaceae</taxon>
        <taxon>Actinacidiphila</taxon>
    </lineage>
</organism>